<dbReference type="Pfam" id="PF14012">
    <property type="entry name" value="DUF4229"/>
    <property type="match status" value="1"/>
</dbReference>
<name>A0A2U1T2F5_9MICO</name>
<proteinExistence type="predicted"/>
<dbReference type="RefSeq" id="WP_108997845.1">
    <property type="nucleotide sequence ID" value="NZ_QEEX01000001.1"/>
</dbReference>
<keyword evidence="2" id="KW-0472">Membrane</keyword>
<evidence type="ECO:0000313" key="4">
    <source>
        <dbReference type="Proteomes" id="UP000244978"/>
    </source>
</evidence>
<comment type="caution">
    <text evidence="3">The sequence shown here is derived from an EMBL/GenBank/DDBJ whole genome shotgun (WGS) entry which is preliminary data.</text>
</comment>
<reference evidence="4" key="1">
    <citation type="submission" date="2018-04" db="EMBL/GenBank/DDBJ databases">
        <authorList>
            <person name="Liu S."/>
            <person name="Wang Z."/>
            <person name="Li J."/>
        </authorList>
    </citation>
    <scope>NUCLEOTIDE SEQUENCE [LARGE SCALE GENOMIC DNA]</scope>
    <source>
        <strain evidence="4">S1194</strain>
    </source>
</reference>
<dbReference type="AlphaFoldDB" id="A0A2U1T2F5"/>
<feature type="transmembrane region" description="Helical" evidence="2">
    <location>
        <begin position="32"/>
        <end position="51"/>
    </location>
</feature>
<evidence type="ECO:0000256" key="1">
    <source>
        <dbReference type="SAM" id="MobiDB-lite"/>
    </source>
</evidence>
<feature type="transmembrane region" description="Helical" evidence="2">
    <location>
        <begin position="7"/>
        <end position="26"/>
    </location>
</feature>
<evidence type="ECO:0000256" key="2">
    <source>
        <dbReference type="SAM" id="Phobius"/>
    </source>
</evidence>
<accession>A0A2U1T2F5</accession>
<feature type="region of interest" description="Disordered" evidence="1">
    <location>
        <begin position="71"/>
        <end position="102"/>
    </location>
</feature>
<organism evidence="3 4">
    <name type="scientific">Homoserinimonas hongtaonis</name>
    <dbReference type="NCBI Taxonomy" id="2079791"/>
    <lineage>
        <taxon>Bacteria</taxon>
        <taxon>Bacillati</taxon>
        <taxon>Actinomycetota</taxon>
        <taxon>Actinomycetes</taxon>
        <taxon>Micrococcales</taxon>
        <taxon>Microbacteriaceae</taxon>
        <taxon>Homoserinimonas</taxon>
    </lineage>
</organism>
<keyword evidence="4" id="KW-1185">Reference proteome</keyword>
<keyword evidence="2" id="KW-0812">Transmembrane</keyword>
<sequence>MKTSTRWLLYSFIRVGLFAALFAGLMLIGIEWWLSALFATVLAFAISYLLLHKTRDELALDLQHRRTHGSVDVDADAENDASDSVSYPAARSTDEPTTPSDR</sequence>
<dbReference type="InterPro" id="IPR025323">
    <property type="entry name" value="DUF4229"/>
</dbReference>
<protein>
    <submittedName>
        <fullName evidence="3">DUF4229 domain-containing protein</fullName>
    </submittedName>
</protein>
<gene>
    <name evidence="3" type="ORF">DF220_09595</name>
</gene>
<dbReference type="EMBL" id="QEEX01000001">
    <property type="protein sequence ID" value="PWB98055.1"/>
    <property type="molecule type" value="Genomic_DNA"/>
</dbReference>
<evidence type="ECO:0000313" key="3">
    <source>
        <dbReference type="EMBL" id="PWB98055.1"/>
    </source>
</evidence>
<keyword evidence="2" id="KW-1133">Transmembrane helix</keyword>
<dbReference type="Proteomes" id="UP000244978">
    <property type="component" value="Unassembled WGS sequence"/>
</dbReference>